<evidence type="ECO:0000313" key="2">
    <source>
        <dbReference type="Proteomes" id="UP001054902"/>
    </source>
</evidence>
<gene>
    <name evidence="1" type="ORF">CTEN210_13934</name>
</gene>
<dbReference type="InterPro" id="IPR046357">
    <property type="entry name" value="PPIase_dom_sf"/>
</dbReference>
<sequence>MQFAGKDGSRAVHTGSNVGAELTIRCKSLGNVVHFSTKEGTDFNELAWVVGDGDLPFAMKEGMIGMKLNAARKIEVPSRLVFTTRNAEQLPEPKNDESDDANANKNRVIALQDMKDMGFLEKERIRDYSRRKSRASLNFVTVLDYRKCLISFVAVILMHYSLVSGKISPLSLTLNGELKKAPSGMSRKWLCTSRLDSLLRHNPSVLDEESRYLLSQKKRKRLNFVSDNYEESLSGMALKLVVQCLRPDDVLSCVQTCKEWNASIDDNIWAGIARRINPTSCQAIENVGMGNLSYKNMVMAFVRKELPLWKVPEMPKSLKAEDVIIVVEIRQGSENSERNLLGSYSCLLSNLHGAKNMKLQFRNCSETGAHFVIPTDD</sequence>
<name>A0AAD3D475_9STRA</name>
<dbReference type="SUPFAM" id="SSF54534">
    <property type="entry name" value="FKBP-like"/>
    <property type="match status" value="1"/>
</dbReference>
<dbReference type="Gene3D" id="3.10.50.40">
    <property type="match status" value="1"/>
</dbReference>
<comment type="caution">
    <text evidence="1">The sequence shown here is derived from an EMBL/GenBank/DDBJ whole genome shotgun (WGS) entry which is preliminary data.</text>
</comment>
<dbReference type="Proteomes" id="UP001054902">
    <property type="component" value="Unassembled WGS sequence"/>
</dbReference>
<reference evidence="1 2" key="1">
    <citation type="journal article" date="2021" name="Sci. Rep.">
        <title>The genome of the diatom Chaetoceros tenuissimus carries an ancient integrated fragment of an extant virus.</title>
        <authorList>
            <person name="Hongo Y."/>
            <person name="Kimura K."/>
            <person name="Takaki Y."/>
            <person name="Yoshida Y."/>
            <person name="Baba S."/>
            <person name="Kobayashi G."/>
            <person name="Nagasaki K."/>
            <person name="Hano T."/>
            <person name="Tomaru Y."/>
        </authorList>
    </citation>
    <scope>NUCLEOTIDE SEQUENCE [LARGE SCALE GENOMIC DNA]</scope>
    <source>
        <strain evidence="1 2">NIES-3715</strain>
    </source>
</reference>
<dbReference type="AlphaFoldDB" id="A0AAD3D475"/>
<evidence type="ECO:0000313" key="1">
    <source>
        <dbReference type="EMBL" id="GFH57458.1"/>
    </source>
</evidence>
<proteinExistence type="predicted"/>
<accession>A0AAD3D475</accession>
<organism evidence="1 2">
    <name type="scientific">Chaetoceros tenuissimus</name>
    <dbReference type="NCBI Taxonomy" id="426638"/>
    <lineage>
        <taxon>Eukaryota</taxon>
        <taxon>Sar</taxon>
        <taxon>Stramenopiles</taxon>
        <taxon>Ochrophyta</taxon>
        <taxon>Bacillariophyta</taxon>
        <taxon>Coscinodiscophyceae</taxon>
        <taxon>Chaetocerotophycidae</taxon>
        <taxon>Chaetocerotales</taxon>
        <taxon>Chaetocerotaceae</taxon>
        <taxon>Chaetoceros</taxon>
    </lineage>
</organism>
<dbReference type="GO" id="GO:0003755">
    <property type="term" value="F:peptidyl-prolyl cis-trans isomerase activity"/>
    <property type="evidence" value="ECO:0007669"/>
    <property type="project" value="InterPro"/>
</dbReference>
<keyword evidence="2" id="KW-1185">Reference proteome</keyword>
<dbReference type="EMBL" id="BLLK01000058">
    <property type="protein sequence ID" value="GFH57458.1"/>
    <property type="molecule type" value="Genomic_DNA"/>
</dbReference>
<protein>
    <submittedName>
        <fullName evidence="1">Uncharacterized protein</fullName>
    </submittedName>
</protein>